<evidence type="ECO:0000313" key="2">
    <source>
        <dbReference type="RefSeq" id="XP_014675664.1"/>
    </source>
</evidence>
<protein>
    <submittedName>
        <fullName evidence="2">Uncharacterized protein LOC106815677</fullName>
    </submittedName>
</protein>
<organism evidence="1 2">
    <name type="scientific">Priapulus caudatus</name>
    <name type="common">Priapulid worm</name>
    <dbReference type="NCBI Taxonomy" id="37621"/>
    <lineage>
        <taxon>Eukaryota</taxon>
        <taxon>Metazoa</taxon>
        <taxon>Ecdysozoa</taxon>
        <taxon>Scalidophora</taxon>
        <taxon>Priapulida</taxon>
        <taxon>Priapulimorpha</taxon>
        <taxon>Priapulimorphida</taxon>
        <taxon>Priapulidae</taxon>
        <taxon>Priapulus</taxon>
    </lineage>
</organism>
<evidence type="ECO:0000313" key="1">
    <source>
        <dbReference type="Proteomes" id="UP000695022"/>
    </source>
</evidence>
<gene>
    <name evidence="2" type="primary">LOC106815677</name>
</gene>
<sequence>MQVLRVELLGSEAVQNTYVELHGLTFFKHFIFNMYNGMYYINEYTTLFDTEKPKVECEIQLYGKPLGNENLDTIHARYRNIRVSLYQKIMGTLQMYIYALRGKHYIQQGNTVVKSANTDFSTTDIRLLYQQLDKLIQTSSEAWYCHLQASMTSNMTGAIIQHILDTGRRQDYAILMSEVANLLSTCPDVLSADVPYSLRKIAGMVIDSGKAEFFQSLSAKGAAQWLQTDDSGELKNEFAKFIETHGHRCVRESELWEKPWRMEPTKVVKTIQDMTKSPNEMKKRKTYTTEDEAIENIKVPIGAIKNSWQRNNASFTIIYKI</sequence>
<dbReference type="GeneID" id="106815677"/>
<name>A0ABM1ETZ3_PRICU</name>
<dbReference type="RefSeq" id="XP_014675664.1">
    <property type="nucleotide sequence ID" value="XM_014820178.1"/>
</dbReference>
<reference evidence="2" key="1">
    <citation type="submission" date="2025-08" db="UniProtKB">
        <authorList>
            <consortium name="RefSeq"/>
        </authorList>
    </citation>
    <scope>IDENTIFICATION</scope>
</reference>
<dbReference type="PANTHER" id="PTHR43615">
    <property type="entry name" value="PHOSPHOENOLPYRUVATE SYNTHASE-RELATED"/>
    <property type="match status" value="1"/>
</dbReference>
<dbReference type="InterPro" id="IPR051549">
    <property type="entry name" value="PEP_Utilizing_Enz"/>
</dbReference>
<dbReference type="PANTHER" id="PTHR43615:SF1">
    <property type="entry name" value="PPDK_N DOMAIN-CONTAINING PROTEIN"/>
    <property type="match status" value="1"/>
</dbReference>
<proteinExistence type="predicted"/>
<keyword evidence="1" id="KW-1185">Reference proteome</keyword>
<accession>A0ABM1ETZ3</accession>
<dbReference type="Proteomes" id="UP000695022">
    <property type="component" value="Unplaced"/>
</dbReference>